<proteinExistence type="predicted"/>
<dbReference type="Proteomes" id="UP001500503">
    <property type="component" value="Unassembled WGS sequence"/>
</dbReference>
<keyword evidence="2" id="KW-1185">Reference proteome</keyword>
<evidence type="ECO:0008006" key="3">
    <source>
        <dbReference type="Google" id="ProtNLM"/>
    </source>
</evidence>
<gene>
    <name evidence="1" type="ORF">GCM10023191_016970</name>
</gene>
<accession>A0ABP8PKY6</accession>
<protein>
    <recommendedName>
        <fullName evidence="3">DUF4115 domain-containing protein</fullName>
    </recommendedName>
</protein>
<name>A0ABP8PKY6_9ACTN</name>
<dbReference type="EMBL" id="BAABHF010000012">
    <property type="protein sequence ID" value="GAA4488071.1"/>
    <property type="molecule type" value="Genomic_DNA"/>
</dbReference>
<comment type="caution">
    <text evidence="1">The sequence shown here is derived from an EMBL/GenBank/DDBJ whole genome shotgun (WGS) entry which is preliminary data.</text>
</comment>
<evidence type="ECO:0000313" key="2">
    <source>
        <dbReference type="Proteomes" id="UP001500503"/>
    </source>
</evidence>
<organism evidence="1 2">
    <name type="scientific">Actinoallomurus oryzae</name>
    <dbReference type="NCBI Taxonomy" id="502180"/>
    <lineage>
        <taxon>Bacteria</taxon>
        <taxon>Bacillati</taxon>
        <taxon>Actinomycetota</taxon>
        <taxon>Actinomycetes</taxon>
        <taxon>Streptosporangiales</taxon>
        <taxon>Thermomonosporaceae</taxon>
        <taxon>Actinoallomurus</taxon>
    </lineage>
</organism>
<evidence type="ECO:0000313" key="1">
    <source>
        <dbReference type="EMBL" id="GAA4488071.1"/>
    </source>
</evidence>
<reference evidence="2" key="1">
    <citation type="journal article" date="2019" name="Int. J. Syst. Evol. Microbiol.">
        <title>The Global Catalogue of Microorganisms (GCM) 10K type strain sequencing project: providing services to taxonomists for standard genome sequencing and annotation.</title>
        <authorList>
            <consortium name="The Broad Institute Genomics Platform"/>
            <consortium name="The Broad Institute Genome Sequencing Center for Infectious Disease"/>
            <person name="Wu L."/>
            <person name="Ma J."/>
        </authorList>
    </citation>
    <scope>NUCLEOTIDE SEQUENCE [LARGE SCALE GENOMIC DNA]</scope>
    <source>
        <strain evidence="2">JCM 17933</strain>
    </source>
</reference>
<sequence length="138" mass="15034">MGRHVSAERRRALRGRFFLALLAIGALVCLAAFAGYRIWDETRGRPLFRHGRPSPSAAPVAVTLSVTVTGPKCQVFVRVPGGDILVNRNFTRGQSLRFDEQRLSVVLSDASAARVYVNGHLRPPGKPGKRVAFVALKG</sequence>